<dbReference type="AlphaFoldDB" id="A0A2M8EMW6"/>
<sequence length="325" mass="36778">MKTSKKIIAYILSKGEASAFELTNYLGISSRAVFKQLKNLVNNGKLIKKGAPPRVYYMVSEVPVFVNDSPQIPDNIEYPIIEEHFFHITPTGKIEQGFDGFVKWCEKRNLPLEKSAQDYKSILQKYKKYFNEFGLIDGMKKFKSSFAEVFLNEVYYLDFYSIERFGKTKLGQKLLYAKQSQNKKLISDISDEVNARIKNFIKTKKVDAVGFIPPTVKRETQFIKEFARSLNLKLPQVKIVKVGNEVSVPQKTLSKLEDRIENAKSTIVVDDQRSFNIVLIIDDAIGSGATLNETAKSLKQKGIAKKVLGVSVTGSFKGFDVISEV</sequence>
<protein>
    <recommendedName>
        <fullName evidence="3">Helix-turn-helix type 11 domain-containing protein</fullName>
    </recommendedName>
</protein>
<dbReference type="Proteomes" id="UP000229756">
    <property type="component" value="Unassembled WGS sequence"/>
</dbReference>
<dbReference type="InterPro" id="IPR029057">
    <property type="entry name" value="PRTase-like"/>
</dbReference>
<dbReference type="CDD" id="cd00090">
    <property type="entry name" value="HTH_ARSR"/>
    <property type="match status" value="1"/>
</dbReference>
<dbReference type="InterPro" id="IPR000836">
    <property type="entry name" value="PRTase_dom"/>
</dbReference>
<accession>A0A2M8EMW6</accession>
<dbReference type="InterPro" id="IPR036388">
    <property type="entry name" value="WH-like_DNA-bd_sf"/>
</dbReference>
<proteinExistence type="predicted"/>
<dbReference type="InterPro" id="IPR011991">
    <property type="entry name" value="ArsR-like_HTH"/>
</dbReference>
<name>A0A2M8EMW6_UNCKA</name>
<reference evidence="2" key="1">
    <citation type="submission" date="2017-09" db="EMBL/GenBank/DDBJ databases">
        <title>Depth-based differentiation of microbial function through sediment-hosted aquifers and enrichment of novel symbionts in the deep terrestrial subsurface.</title>
        <authorList>
            <person name="Probst A.J."/>
            <person name="Ladd B."/>
            <person name="Jarett J.K."/>
            <person name="Geller-Mcgrath D.E."/>
            <person name="Sieber C.M.K."/>
            <person name="Emerson J.B."/>
            <person name="Anantharaman K."/>
            <person name="Thomas B.C."/>
            <person name="Malmstrom R."/>
            <person name="Stieglmeier M."/>
            <person name="Klingl A."/>
            <person name="Woyke T."/>
            <person name="Ryan C.M."/>
            <person name="Banfield J.F."/>
        </authorList>
    </citation>
    <scope>NUCLEOTIDE SEQUENCE [LARGE SCALE GENOMIC DNA]</scope>
</reference>
<dbReference type="CDD" id="cd06223">
    <property type="entry name" value="PRTases_typeI"/>
    <property type="match status" value="1"/>
</dbReference>
<comment type="caution">
    <text evidence="1">The sequence shown here is derived from an EMBL/GenBank/DDBJ whole genome shotgun (WGS) entry which is preliminary data.</text>
</comment>
<organism evidence="1 2">
    <name type="scientific">candidate division WWE3 bacterium CG_4_9_14_0_2_um_filter_35_11</name>
    <dbReference type="NCBI Taxonomy" id="1975077"/>
    <lineage>
        <taxon>Bacteria</taxon>
        <taxon>Katanobacteria</taxon>
    </lineage>
</organism>
<dbReference type="SUPFAM" id="SSF46785">
    <property type="entry name" value="Winged helix' DNA-binding domain"/>
    <property type="match status" value="1"/>
</dbReference>
<gene>
    <name evidence="1" type="ORF">CO058_00275</name>
</gene>
<evidence type="ECO:0000313" key="1">
    <source>
        <dbReference type="EMBL" id="PJC24051.1"/>
    </source>
</evidence>
<dbReference type="SUPFAM" id="SSF53271">
    <property type="entry name" value="PRTase-like"/>
    <property type="match status" value="1"/>
</dbReference>
<evidence type="ECO:0008006" key="3">
    <source>
        <dbReference type="Google" id="ProtNLM"/>
    </source>
</evidence>
<dbReference type="Gene3D" id="1.10.10.10">
    <property type="entry name" value="Winged helix-like DNA-binding domain superfamily/Winged helix DNA-binding domain"/>
    <property type="match status" value="1"/>
</dbReference>
<evidence type="ECO:0000313" key="2">
    <source>
        <dbReference type="Proteomes" id="UP000229756"/>
    </source>
</evidence>
<dbReference type="EMBL" id="PFSJ01000003">
    <property type="protein sequence ID" value="PJC24051.1"/>
    <property type="molecule type" value="Genomic_DNA"/>
</dbReference>
<dbReference type="InterPro" id="IPR036390">
    <property type="entry name" value="WH_DNA-bd_sf"/>
</dbReference>
<dbReference type="Gene3D" id="3.40.50.2020">
    <property type="match status" value="1"/>
</dbReference>